<keyword evidence="3" id="KW-1185">Reference proteome</keyword>
<dbReference type="InterPro" id="IPR004296">
    <property type="entry name" value="DUF236"/>
</dbReference>
<accession>A0A3P7J7Q9</accession>
<feature type="compositionally biased region" description="Basic and acidic residues" evidence="1">
    <location>
        <begin position="13"/>
        <end position="23"/>
    </location>
</feature>
<evidence type="ECO:0000313" key="3">
    <source>
        <dbReference type="Proteomes" id="UP000270094"/>
    </source>
</evidence>
<proteinExistence type="predicted"/>
<reference evidence="2 3" key="1">
    <citation type="submission" date="2018-11" db="EMBL/GenBank/DDBJ databases">
        <authorList>
            <consortium name="Pathogen Informatics"/>
        </authorList>
    </citation>
    <scope>NUCLEOTIDE SEQUENCE [LARGE SCALE GENOMIC DNA]</scope>
</reference>
<dbReference type="Proteomes" id="UP000270094">
    <property type="component" value="Unassembled WGS sequence"/>
</dbReference>
<dbReference type="EMBL" id="UYYB01033117">
    <property type="protein sequence ID" value="VDM73924.1"/>
    <property type="molecule type" value="Genomic_DNA"/>
</dbReference>
<dbReference type="Pfam" id="PF03057">
    <property type="entry name" value="DUF236"/>
    <property type="match status" value="1"/>
</dbReference>
<evidence type="ECO:0000313" key="2">
    <source>
        <dbReference type="EMBL" id="VDM73924.1"/>
    </source>
</evidence>
<protein>
    <submittedName>
        <fullName evidence="2">Uncharacterized protein</fullName>
    </submittedName>
</protein>
<feature type="compositionally biased region" description="Basic and acidic residues" evidence="1">
    <location>
        <begin position="58"/>
        <end position="73"/>
    </location>
</feature>
<feature type="region of interest" description="Disordered" evidence="1">
    <location>
        <begin position="1"/>
        <end position="101"/>
    </location>
</feature>
<sequence>MDKKRKAAPPKTAEPEKDKDKQKSGTADTSATANKEAAETQPKTNEAAKATVPAATDGKAKLDQEKKQNKSSENDTATGKATGPQGNQSFQAPVQKQKVAASDPNYQTLCGLSNDIFTKPSSVRLCLARLR</sequence>
<name>A0A3P7J7Q9_STRVU</name>
<dbReference type="AlphaFoldDB" id="A0A3P7J7Q9"/>
<dbReference type="OrthoDB" id="10500856at2759"/>
<feature type="compositionally biased region" description="Polar residues" evidence="1">
    <location>
        <begin position="74"/>
        <end position="94"/>
    </location>
</feature>
<evidence type="ECO:0000256" key="1">
    <source>
        <dbReference type="SAM" id="MobiDB-lite"/>
    </source>
</evidence>
<organism evidence="2 3">
    <name type="scientific">Strongylus vulgaris</name>
    <name type="common">Blood worm</name>
    <dbReference type="NCBI Taxonomy" id="40348"/>
    <lineage>
        <taxon>Eukaryota</taxon>
        <taxon>Metazoa</taxon>
        <taxon>Ecdysozoa</taxon>
        <taxon>Nematoda</taxon>
        <taxon>Chromadorea</taxon>
        <taxon>Rhabditida</taxon>
        <taxon>Rhabditina</taxon>
        <taxon>Rhabditomorpha</taxon>
        <taxon>Strongyloidea</taxon>
        <taxon>Strongylidae</taxon>
        <taxon>Strongylus</taxon>
    </lineage>
</organism>
<feature type="compositionally biased region" description="Polar residues" evidence="1">
    <location>
        <begin position="24"/>
        <end position="33"/>
    </location>
</feature>
<gene>
    <name evidence="2" type="ORF">SVUK_LOCUS8922</name>
</gene>